<sequence>MANDSLTSVHRALNVLTALGSGPLGVQAVAEELGTEKTQISRTLKVLASEGFVERDPRTLEYSLGWRIFALAAAGTDSRLRRNAAKALRGLTRELGEPAYLTVREGSAALTVLSEQSGRGIQAHEWIGRASPLNCTSSGRALLLGLEADEVTDILSGCPTPWPGIGKAPRTVAAVLKRLRQEQRTGYVVSAEEYEVGLTAVAAPILGFQGTPVAAVNVSMPSFRLTPDGLQRVIAAVTAAAAGLSSNRDT</sequence>
<keyword evidence="1" id="KW-0805">Transcription regulation</keyword>
<comment type="caution">
    <text evidence="6">The sequence shown here is derived from an EMBL/GenBank/DDBJ whole genome shotgun (WGS) entry which is preliminary data.</text>
</comment>
<dbReference type="Proteomes" id="UP000318578">
    <property type="component" value="Unassembled WGS sequence"/>
</dbReference>
<protein>
    <submittedName>
        <fullName evidence="6">IclR family transcriptional regulator</fullName>
    </submittedName>
</protein>
<dbReference type="PROSITE" id="PS51077">
    <property type="entry name" value="HTH_ICLR"/>
    <property type="match status" value="1"/>
</dbReference>
<keyword evidence="2" id="KW-0238">DNA-binding</keyword>
<dbReference type="AlphaFoldDB" id="A0A558A4N0"/>
<evidence type="ECO:0000313" key="7">
    <source>
        <dbReference type="Proteomes" id="UP000318578"/>
    </source>
</evidence>
<dbReference type="GO" id="GO:0003700">
    <property type="term" value="F:DNA-binding transcription factor activity"/>
    <property type="evidence" value="ECO:0007669"/>
    <property type="project" value="TreeGrafter"/>
</dbReference>
<evidence type="ECO:0000313" key="6">
    <source>
        <dbReference type="EMBL" id="TVT19213.1"/>
    </source>
</evidence>
<dbReference type="InterPro" id="IPR005471">
    <property type="entry name" value="Tscrpt_reg_IclR_N"/>
</dbReference>
<dbReference type="GO" id="GO:0045892">
    <property type="term" value="P:negative regulation of DNA-templated transcription"/>
    <property type="evidence" value="ECO:0007669"/>
    <property type="project" value="TreeGrafter"/>
</dbReference>
<evidence type="ECO:0000259" key="5">
    <source>
        <dbReference type="PROSITE" id="PS51078"/>
    </source>
</evidence>
<gene>
    <name evidence="6" type="ORF">FNH06_25265</name>
</gene>
<dbReference type="CDD" id="cd00090">
    <property type="entry name" value="HTH_ARSR"/>
    <property type="match status" value="1"/>
</dbReference>
<reference evidence="6 7" key="1">
    <citation type="submission" date="2019-07" db="EMBL/GenBank/DDBJ databases">
        <title>New species of Amycolatopsis and Streptomyces.</title>
        <authorList>
            <person name="Duangmal K."/>
            <person name="Teo W.F.A."/>
            <person name="Lipun K."/>
        </authorList>
    </citation>
    <scope>NUCLEOTIDE SEQUENCE [LARGE SCALE GENOMIC DNA]</scope>
    <source>
        <strain evidence="6 7">JCM 30562</strain>
    </source>
</reference>
<feature type="domain" description="HTH iclR-type" evidence="4">
    <location>
        <begin position="6"/>
        <end position="66"/>
    </location>
</feature>
<dbReference type="SUPFAM" id="SSF55781">
    <property type="entry name" value="GAF domain-like"/>
    <property type="match status" value="1"/>
</dbReference>
<dbReference type="InterPro" id="IPR011991">
    <property type="entry name" value="ArsR-like_HTH"/>
</dbReference>
<dbReference type="Gene3D" id="1.10.10.10">
    <property type="entry name" value="Winged helix-like DNA-binding domain superfamily/Winged helix DNA-binding domain"/>
    <property type="match status" value="1"/>
</dbReference>
<proteinExistence type="predicted"/>
<dbReference type="InterPro" id="IPR029016">
    <property type="entry name" value="GAF-like_dom_sf"/>
</dbReference>
<evidence type="ECO:0000259" key="4">
    <source>
        <dbReference type="PROSITE" id="PS51077"/>
    </source>
</evidence>
<evidence type="ECO:0000256" key="3">
    <source>
        <dbReference type="ARBA" id="ARBA00023163"/>
    </source>
</evidence>
<dbReference type="InterPro" id="IPR036388">
    <property type="entry name" value="WH-like_DNA-bd_sf"/>
</dbReference>
<dbReference type="RefSeq" id="WP_144642378.1">
    <property type="nucleotide sequence ID" value="NZ_BNAX01000002.1"/>
</dbReference>
<feature type="domain" description="IclR-ED" evidence="5">
    <location>
        <begin position="67"/>
        <end position="250"/>
    </location>
</feature>
<name>A0A558A4N0_9PSEU</name>
<accession>A0A558A4N0</accession>
<dbReference type="SUPFAM" id="SSF46785">
    <property type="entry name" value="Winged helix' DNA-binding domain"/>
    <property type="match status" value="1"/>
</dbReference>
<dbReference type="GO" id="GO:0003677">
    <property type="term" value="F:DNA binding"/>
    <property type="evidence" value="ECO:0007669"/>
    <property type="project" value="UniProtKB-KW"/>
</dbReference>
<organism evidence="6 7">
    <name type="scientific">Amycolatopsis acidiphila</name>
    <dbReference type="NCBI Taxonomy" id="715473"/>
    <lineage>
        <taxon>Bacteria</taxon>
        <taxon>Bacillati</taxon>
        <taxon>Actinomycetota</taxon>
        <taxon>Actinomycetes</taxon>
        <taxon>Pseudonocardiales</taxon>
        <taxon>Pseudonocardiaceae</taxon>
        <taxon>Amycolatopsis</taxon>
    </lineage>
</organism>
<evidence type="ECO:0000256" key="2">
    <source>
        <dbReference type="ARBA" id="ARBA00023125"/>
    </source>
</evidence>
<dbReference type="PROSITE" id="PS51078">
    <property type="entry name" value="ICLR_ED"/>
    <property type="match status" value="1"/>
</dbReference>
<dbReference type="InterPro" id="IPR050707">
    <property type="entry name" value="HTH_MetabolicPath_Reg"/>
</dbReference>
<dbReference type="Pfam" id="PF09339">
    <property type="entry name" value="HTH_IclR"/>
    <property type="match status" value="1"/>
</dbReference>
<keyword evidence="7" id="KW-1185">Reference proteome</keyword>
<dbReference type="EMBL" id="VJZA01000050">
    <property type="protein sequence ID" value="TVT19213.1"/>
    <property type="molecule type" value="Genomic_DNA"/>
</dbReference>
<dbReference type="SMART" id="SM00346">
    <property type="entry name" value="HTH_ICLR"/>
    <property type="match status" value="1"/>
</dbReference>
<dbReference type="InterPro" id="IPR014757">
    <property type="entry name" value="Tscrpt_reg_IclR_C"/>
</dbReference>
<dbReference type="Pfam" id="PF01614">
    <property type="entry name" value="IclR_C"/>
    <property type="match status" value="1"/>
</dbReference>
<dbReference type="Gene3D" id="3.30.450.40">
    <property type="match status" value="1"/>
</dbReference>
<dbReference type="PANTHER" id="PTHR30136:SF24">
    <property type="entry name" value="HTH-TYPE TRANSCRIPTIONAL REPRESSOR ALLR"/>
    <property type="match status" value="1"/>
</dbReference>
<dbReference type="PANTHER" id="PTHR30136">
    <property type="entry name" value="HELIX-TURN-HELIX TRANSCRIPTIONAL REGULATOR, ICLR FAMILY"/>
    <property type="match status" value="1"/>
</dbReference>
<keyword evidence="3" id="KW-0804">Transcription</keyword>
<evidence type="ECO:0000256" key="1">
    <source>
        <dbReference type="ARBA" id="ARBA00023015"/>
    </source>
</evidence>
<dbReference type="InterPro" id="IPR036390">
    <property type="entry name" value="WH_DNA-bd_sf"/>
</dbReference>
<dbReference type="OrthoDB" id="4924204at2"/>